<dbReference type="AlphaFoldDB" id="A0A9P0F1Q8"/>
<sequence length="183" mass="20892">MEVGLLLEGEAKVWFQSTDFRLFEDFVDGFLKYYWGRGGQSNISGSLYANKNPVVDKYATYFLKYVRDMKHFDEPIPIPALISAVLAHFPRDVQEQFIDDHELTIEHLQRKLQRIDQIRRQGTIKALSPADSATSNSGTFKNKFSPRSPNQQRVSVIQTDTSGILDSNFMPEAEAQLETDSLN</sequence>
<dbReference type="EMBL" id="OU963863">
    <property type="protein sequence ID" value="CAH0384675.1"/>
    <property type="molecule type" value="Genomic_DNA"/>
</dbReference>
<reference evidence="2" key="1">
    <citation type="submission" date="2021-12" db="EMBL/GenBank/DDBJ databases">
        <authorList>
            <person name="King R."/>
        </authorList>
    </citation>
    <scope>NUCLEOTIDE SEQUENCE</scope>
</reference>
<feature type="region of interest" description="Disordered" evidence="1">
    <location>
        <begin position="126"/>
        <end position="153"/>
    </location>
</feature>
<keyword evidence="3" id="KW-1185">Reference proteome</keyword>
<proteinExistence type="predicted"/>
<evidence type="ECO:0000313" key="3">
    <source>
        <dbReference type="Proteomes" id="UP001152759"/>
    </source>
</evidence>
<accession>A0A9P0F1Q8</accession>
<name>A0A9P0F1Q8_BEMTA</name>
<feature type="compositionally biased region" description="Polar residues" evidence="1">
    <location>
        <begin position="131"/>
        <end position="153"/>
    </location>
</feature>
<evidence type="ECO:0000256" key="1">
    <source>
        <dbReference type="SAM" id="MobiDB-lite"/>
    </source>
</evidence>
<evidence type="ECO:0000313" key="2">
    <source>
        <dbReference type="EMBL" id="CAH0384675.1"/>
    </source>
</evidence>
<dbReference type="Proteomes" id="UP001152759">
    <property type="component" value="Chromosome 2"/>
</dbReference>
<organism evidence="2 3">
    <name type="scientific">Bemisia tabaci</name>
    <name type="common">Sweetpotato whitefly</name>
    <name type="synonym">Aleurodes tabaci</name>
    <dbReference type="NCBI Taxonomy" id="7038"/>
    <lineage>
        <taxon>Eukaryota</taxon>
        <taxon>Metazoa</taxon>
        <taxon>Ecdysozoa</taxon>
        <taxon>Arthropoda</taxon>
        <taxon>Hexapoda</taxon>
        <taxon>Insecta</taxon>
        <taxon>Pterygota</taxon>
        <taxon>Neoptera</taxon>
        <taxon>Paraneoptera</taxon>
        <taxon>Hemiptera</taxon>
        <taxon>Sternorrhyncha</taxon>
        <taxon>Aleyrodoidea</taxon>
        <taxon>Aleyrodidae</taxon>
        <taxon>Aleyrodinae</taxon>
        <taxon>Bemisia</taxon>
    </lineage>
</organism>
<protein>
    <submittedName>
        <fullName evidence="2">Uncharacterized protein</fullName>
    </submittedName>
</protein>
<gene>
    <name evidence="2" type="ORF">BEMITA_LOCUS3975</name>
</gene>